<keyword evidence="4" id="KW-1185">Reference proteome</keyword>
<feature type="compositionally biased region" description="Low complexity" evidence="2">
    <location>
        <begin position="150"/>
        <end position="172"/>
    </location>
</feature>
<evidence type="ECO:0000313" key="4">
    <source>
        <dbReference type="Proteomes" id="UP000247498"/>
    </source>
</evidence>
<sequence>MADAMARLAEFGSPQQVARALEALRIDNAELSAALAAERQCCARLSNALAPGGLLGALEARVAAQQRGLEEASAHLRRLEASAAAMASARHQAEARARALAERLEAERAARAAAELRLRELALCCGSSSAATAAAQHEPHLDPAPAAMEAGASHRQQDAAAAAGHAEAAAGPATEHCAAEALAARHSLRLVAPPMSPTGHQGGSDGAGTAAEACAPPDWRCLLMDGAERPASPHSDGCSSPASPSSAAAAAGKGACPELDQGAPYAASPSAAVAAARTDACLDRLSVELDSALAEAVATVLSPSRRPASRSFLSLAAQQAAAGGAEAAIVAPPLDFGRRSCSPDAAARPRRRLAVAWRLSPPLAWGRWPRAGRVCHAPQNLAQRLAASAAVAAAADAAEAREPPASPAAAAVCTGQRRDQQRQAAAAAGIEELLITVRSHVEECEAKQRRLLGAQLAAVSSSGPAAGDTGCGAACVSAPRVEDLRSAVASTIAHVDRLQAALLGLHSSQRRQAGANDSRQAAALAGEPHLMLGQQQASALRELRRRLARLEGRAASCSAWHRAAAAGGGVALRSALQGPGAQQPSHAAGKGRRGEDGEGLGLAASSCSAPAAPLQNGVAVLRVVRRLHRKGAGTAAAAQQQQQQQQQPVAAPPATGLINPGPDSKAHSYAQQRALRQARLQAAPASAAAPVPRAQRPLAGSVAPSASPPCAAAARPPAEAAPSATAGAADPGSWTQVPAEAAAAAAGPSPPALARHRSLPAGFSRPPLPTRAPRATT</sequence>
<feature type="region of interest" description="Disordered" evidence="2">
    <location>
        <begin position="575"/>
        <end position="604"/>
    </location>
</feature>
<dbReference type="Proteomes" id="UP000247498">
    <property type="component" value="Unassembled WGS sequence"/>
</dbReference>
<dbReference type="EMBL" id="BDRX01000073">
    <property type="protein sequence ID" value="GBF96003.1"/>
    <property type="molecule type" value="Genomic_DNA"/>
</dbReference>
<accession>A0A2V0PDM7</accession>
<feature type="coiled-coil region" evidence="1">
    <location>
        <begin position="62"/>
        <end position="117"/>
    </location>
</feature>
<comment type="caution">
    <text evidence="3">The sequence shown here is derived from an EMBL/GenBank/DDBJ whole genome shotgun (WGS) entry which is preliminary data.</text>
</comment>
<feature type="compositionally biased region" description="Low complexity" evidence="2">
    <location>
        <begin position="635"/>
        <end position="654"/>
    </location>
</feature>
<dbReference type="InParanoid" id="A0A2V0PDM7"/>
<evidence type="ECO:0000256" key="2">
    <source>
        <dbReference type="SAM" id="MobiDB-lite"/>
    </source>
</evidence>
<gene>
    <name evidence="3" type="ORF">Rsub_08818</name>
</gene>
<dbReference type="AlphaFoldDB" id="A0A2V0PDM7"/>
<feature type="region of interest" description="Disordered" evidence="2">
    <location>
        <begin position="632"/>
        <end position="777"/>
    </location>
</feature>
<name>A0A2V0PDM7_9CHLO</name>
<reference evidence="3 4" key="1">
    <citation type="journal article" date="2018" name="Sci. Rep.">
        <title>Raphidocelis subcapitata (=Pseudokirchneriella subcapitata) provides an insight into genome evolution and environmental adaptations in the Sphaeropleales.</title>
        <authorList>
            <person name="Suzuki S."/>
            <person name="Yamaguchi H."/>
            <person name="Nakajima N."/>
            <person name="Kawachi M."/>
        </authorList>
    </citation>
    <scope>NUCLEOTIDE SEQUENCE [LARGE SCALE GENOMIC DNA]</scope>
    <source>
        <strain evidence="3 4">NIES-35</strain>
    </source>
</reference>
<feature type="compositionally biased region" description="Low complexity" evidence="2">
    <location>
        <begin position="239"/>
        <end position="250"/>
    </location>
</feature>
<evidence type="ECO:0000313" key="3">
    <source>
        <dbReference type="EMBL" id="GBF96003.1"/>
    </source>
</evidence>
<proteinExistence type="predicted"/>
<protein>
    <submittedName>
        <fullName evidence="3">Uncharacterized protein</fullName>
    </submittedName>
</protein>
<feature type="region of interest" description="Disordered" evidence="2">
    <location>
        <begin position="192"/>
        <end position="211"/>
    </location>
</feature>
<feature type="compositionally biased region" description="Low complexity" evidence="2">
    <location>
        <begin position="670"/>
        <end position="747"/>
    </location>
</feature>
<organism evidence="3 4">
    <name type="scientific">Raphidocelis subcapitata</name>
    <dbReference type="NCBI Taxonomy" id="307507"/>
    <lineage>
        <taxon>Eukaryota</taxon>
        <taxon>Viridiplantae</taxon>
        <taxon>Chlorophyta</taxon>
        <taxon>core chlorophytes</taxon>
        <taxon>Chlorophyceae</taxon>
        <taxon>CS clade</taxon>
        <taxon>Sphaeropleales</taxon>
        <taxon>Selenastraceae</taxon>
        <taxon>Raphidocelis</taxon>
    </lineage>
</organism>
<evidence type="ECO:0000256" key="1">
    <source>
        <dbReference type="SAM" id="Coils"/>
    </source>
</evidence>
<feature type="region of interest" description="Disordered" evidence="2">
    <location>
        <begin position="144"/>
        <end position="172"/>
    </location>
</feature>
<keyword evidence="1" id="KW-0175">Coiled coil</keyword>
<feature type="region of interest" description="Disordered" evidence="2">
    <location>
        <begin position="227"/>
        <end position="250"/>
    </location>
</feature>